<evidence type="ECO:0000256" key="2">
    <source>
        <dbReference type="SAM" id="MobiDB-lite"/>
    </source>
</evidence>
<feature type="compositionally biased region" description="Basic residues" evidence="2">
    <location>
        <begin position="66"/>
        <end position="75"/>
    </location>
</feature>
<protein>
    <recommendedName>
        <fullName evidence="3">At1g68980-like TPR repeats domain-containing protein</fullName>
    </recommendedName>
</protein>
<keyword evidence="5" id="KW-1185">Reference proteome</keyword>
<dbReference type="PANTHER" id="PTHR46598">
    <property type="entry name" value="BNAC05G43320D PROTEIN"/>
    <property type="match status" value="1"/>
</dbReference>
<evidence type="ECO:0000313" key="4">
    <source>
        <dbReference type="EMBL" id="KAF8780800.1"/>
    </source>
</evidence>
<dbReference type="Pfam" id="PF25245">
    <property type="entry name" value="TPR_At1g68980"/>
    <property type="match status" value="1"/>
</dbReference>
<evidence type="ECO:0000313" key="5">
    <source>
        <dbReference type="Proteomes" id="UP000636709"/>
    </source>
</evidence>
<dbReference type="EMBL" id="JACEFO010000112">
    <property type="protein sequence ID" value="KAF8780800.1"/>
    <property type="molecule type" value="Genomic_DNA"/>
</dbReference>
<dbReference type="Proteomes" id="UP000636709">
    <property type="component" value="Unassembled WGS sequence"/>
</dbReference>
<organism evidence="4 5">
    <name type="scientific">Digitaria exilis</name>
    <dbReference type="NCBI Taxonomy" id="1010633"/>
    <lineage>
        <taxon>Eukaryota</taxon>
        <taxon>Viridiplantae</taxon>
        <taxon>Streptophyta</taxon>
        <taxon>Embryophyta</taxon>
        <taxon>Tracheophyta</taxon>
        <taxon>Spermatophyta</taxon>
        <taxon>Magnoliopsida</taxon>
        <taxon>Liliopsida</taxon>
        <taxon>Poales</taxon>
        <taxon>Poaceae</taxon>
        <taxon>PACMAD clade</taxon>
        <taxon>Panicoideae</taxon>
        <taxon>Panicodae</taxon>
        <taxon>Paniceae</taxon>
        <taxon>Anthephorinae</taxon>
        <taxon>Digitaria</taxon>
    </lineage>
</organism>
<sequence length="465" mass="51692">MRALLRLRRRLPLLLTARSSSSSEPHEIPTVYSFLQPSIFAPHPRPQSPPPPPLPGHDTALQKDAPRRRRGRARVPGRVLPRALAPRRCRARLPPRRRRGAQHRLGLKRAFSAAVFLLEKSPHAAPALGALFSTLAAAGSTAPALALARAMLRCGRRLLALSVWGAVGHPLIEITRDDAGAFAAFLNVFDEACKLVEEKVPAVAAAMRPLLPAMLSLVVAVVGLVRWLMLRGSTMSAVEVSPYLENFGSLAFAWRGVSNRVDELNTLLDALGFSKKGFFKNLIMKEHRVEDGNGFDVDTYREVAQCFVDHARIRELAHLIIQAQEIELTQQLMSVEESVGFGIVNAWLGVYSSILKAYCKEAVKLVAEISGAGLQLDAEVRRKGTDFNHELVDAFLYALVKGWFFDMAMQVIDKAQEFTIFIDKWRYKQAFMDTNKKLKVAKLRKRSFRKMEALIALKNCAGLST</sequence>
<dbReference type="PANTHER" id="PTHR46598:SF2">
    <property type="entry name" value="OS01G0788900 PROTEIN"/>
    <property type="match status" value="1"/>
</dbReference>
<proteinExistence type="inferred from homology"/>
<feature type="region of interest" description="Disordered" evidence="2">
    <location>
        <begin position="39"/>
        <end position="78"/>
    </location>
</feature>
<accession>A0A835G0M7</accession>
<comment type="caution">
    <text evidence="4">The sequence shown here is derived from an EMBL/GenBank/DDBJ whole genome shotgun (WGS) entry which is preliminary data.</text>
</comment>
<evidence type="ECO:0000259" key="3">
    <source>
        <dbReference type="Pfam" id="PF25245"/>
    </source>
</evidence>
<feature type="compositionally biased region" description="Pro residues" evidence="2">
    <location>
        <begin position="43"/>
        <end position="55"/>
    </location>
</feature>
<dbReference type="OrthoDB" id="651467at2759"/>
<name>A0A835G0M7_9POAL</name>
<comment type="similarity">
    <text evidence="1">Belongs to the PPR family. P subfamily.</text>
</comment>
<dbReference type="InterPro" id="IPR057440">
    <property type="entry name" value="At1g68980-like_TPR"/>
</dbReference>
<reference evidence="4" key="1">
    <citation type="submission" date="2020-07" db="EMBL/GenBank/DDBJ databases">
        <title>Genome sequence and genetic diversity analysis of an under-domesticated orphan crop, white fonio (Digitaria exilis).</title>
        <authorList>
            <person name="Bennetzen J.L."/>
            <person name="Chen S."/>
            <person name="Ma X."/>
            <person name="Wang X."/>
            <person name="Yssel A.E.J."/>
            <person name="Chaluvadi S.R."/>
            <person name="Johnson M."/>
            <person name="Gangashetty P."/>
            <person name="Hamidou F."/>
            <person name="Sanogo M.D."/>
            <person name="Zwaenepoel A."/>
            <person name="Wallace J."/>
            <person name="Van De Peer Y."/>
            <person name="Van Deynze A."/>
        </authorList>
    </citation>
    <scope>NUCLEOTIDE SEQUENCE</scope>
    <source>
        <tissue evidence="4">Leaves</tissue>
    </source>
</reference>
<evidence type="ECO:0000256" key="1">
    <source>
        <dbReference type="ARBA" id="ARBA00007626"/>
    </source>
</evidence>
<gene>
    <name evidence="4" type="ORF">HU200_000744</name>
</gene>
<feature type="domain" description="At1g68980-like TPR repeats" evidence="3">
    <location>
        <begin position="105"/>
        <end position="199"/>
    </location>
</feature>
<dbReference type="AlphaFoldDB" id="A0A835G0M7"/>